<keyword evidence="3" id="KW-1185">Reference proteome</keyword>
<gene>
    <name evidence="2" type="ORF">HNY73_010804</name>
</gene>
<evidence type="ECO:0000313" key="2">
    <source>
        <dbReference type="EMBL" id="KAF8785232.1"/>
    </source>
</evidence>
<dbReference type="EMBL" id="JABXBU010000030">
    <property type="protein sequence ID" value="KAF8785232.1"/>
    <property type="molecule type" value="Genomic_DNA"/>
</dbReference>
<feature type="region of interest" description="Disordered" evidence="1">
    <location>
        <begin position="273"/>
        <end position="300"/>
    </location>
</feature>
<dbReference type="AlphaFoldDB" id="A0A8T0F450"/>
<feature type="compositionally biased region" description="Basic residues" evidence="1">
    <location>
        <begin position="290"/>
        <end position="300"/>
    </location>
</feature>
<name>A0A8T0F450_ARGBR</name>
<evidence type="ECO:0000313" key="3">
    <source>
        <dbReference type="Proteomes" id="UP000807504"/>
    </source>
</evidence>
<dbReference type="Proteomes" id="UP000807504">
    <property type="component" value="Unassembled WGS sequence"/>
</dbReference>
<sequence length="300" mass="34229">MNSGCGTKNETLSKVGVSDKLSDDQLLEKFNIKKCSVILERLKSSEYDAAVIKSSSQKITECNRPFDLNGEFQGSQASGKQNEHNVGINPVRIARKLTYYGTGPDIVIVKEIPFLSVNTEEDTEEEASWKKGLIIEKMDIREHLNRYVPEIEEDMGKCKSTFPPRLYNRSRRPAKFFKRNTENIVETVKAQEDMAKCKSTSPLHLNNRSNQSAEILKRNTEDIVETVKAQDDMAKCKSTSPLHLNNRNNQSAEILKRNAENIVETVEAQRDILKKQVKRPKRNNQNTAVKRPKRKPKYSC</sequence>
<protein>
    <submittedName>
        <fullName evidence="2">Uncharacterized protein</fullName>
    </submittedName>
</protein>
<comment type="caution">
    <text evidence="2">The sequence shown here is derived from an EMBL/GenBank/DDBJ whole genome shotgun (WGS) entry which is preliminary data.</text>
</comment>
<evidence type="ECO:0000256" key="1">
    <source>
        <dbReference type="SAM" id="MobiDB-lite"/>
    </source>
</evidence>
<organism evidence="2 3">
    <name type="scientific">Argiope bruennichi</name>
    <name type="common">Wasp spider</name>
    <name type="synonym">Aranea bruennichi</name>
    <dbReference type="NCBI Taxonomy" id="94029"/>
    <lineage>
        <taxon>Eukaryota</taxon>
        <taxon>Metazoa</taxon>
        <taxon>Ecdysozoa</taxon>
        <taxon>Arthropoda</taxon>
        <taxon>Chelicerata</taxon>
        <taxon>Arachnida</taxon>
        <taxon>Araneae</taxon>
        <taxon>Araneomorphae</taxon>
        <taxon>Entelegynae</taxon>
        <taxon>Araneoidea</taxon>
        <taxon>Araneidae</taxon>
        <taxon>Argiope</taxon>
    </lineage>
</organism>
<accession>A0A8T0F450</accession>
<proteinExistence type="predicted"/>
<reference evidence="2" key="2">
    <citation type="submission" date="2020-06" db="EMBL/GenBank/DDBJ databases">
        <authorList>
            <person name="Sheffer M."/>
        </authorList>
    </citation>
    <scope>NUCLEOTIDE SEQUENCE</scope>
</reference>
<reference evidence="2" key="1">
    <citation type="journal article" date="2020" name="bioRxiv">
        <title>Chromosome-level reference genome of the European wasp spider Argiope bruennichi: a resource for studies on range expansion and evolutionary adaptation.</title>
        <authorList>
            <person name="Sheffer M.M."/>
            <person name="Hoppe A."/>
            <person name="Krehenwinkel H."/>
            <person name="Uhl G."/>
            <person name="Kuss A.W."/>
            <person name="Jensen L."/>
            <person name="Jensen C."/>
            <person name="Gillespie R.G."/>
            <person name="Hoff K.J."/>
            <person name="Prost S."/>
        </authorList>
    </citation>
    <scope>NUCLEOTIDE SEQUENCE</scope>
</reference>